<name>A0A0G0QX67_9BACT</name>
<dbReference type="AlphaFoldDB" id="A0A0G0QX67"/>
<organism evidence="1 2">
    <name type="scientific">candidate division WS6 bacterium GW2011_GWF2_39_15</name>
    <dbReference type="NCBI Taxonomy" id="1619100"/>
    <lineage>
        <taxon>Bacteria</taxon>
        <taxon>Candidatus Dojkabacteria</taxon>
    </lineage>
</organism>
<dbReference type="SUPFAM" id="SSF52540">
    <property type="entry name" value="P-loop containing nucleoside triphosphate hydrolases"/>
    <property type="match status" value="1"/>
</dbReference>
<dbReference type="EMBL" id="LBWK01000001">
    <property type="protein sequence ID" value="KKR06227.1"/>
    <property type="molecule type" value="Genomic_DNA"/>
</dbReference>
<comment type="caution">
    <text evidence="1">The sequence shown here is derived from an EMBL/GenBank/DDBJ whole genome shotgun (WGS) entry which is preliminary data.</text>
</comment>
<dbReference type="InterPro" id="IPR027417">
    <property type="entry name" value="P-loop_NTPase"/>
</dbReference>
<dbReference type="PANTHER" id="PTHR11669:SF0">
    <property type="entry name" value="PROTEIN STICHEL-LIKE 2"/>
    <property type="match status" value="1"/>
</dbReference>
<accession>A0A0G0QX67</accession>
<evidence type="ECO:0000313" key="2">
    <source>
        <dbReference type="Proteomes" id="UP000034799"/>
    </source>
</evidence>
<gene>
    <name evidence="1" type="ORF">UT34_C0001G0267</name>
</gene>
<dbReference type="Proteomes" id="UP000034799">
    <property type="component" value="Unassembled WGS sequence"/>
</dbReference>
<protein>
    <submittedName>
        <fullName evidence="1">Uncharacterized protein</fullName>
    </submittedName>
</protein>
<dbReference type="GO" id="GO:0006261">
    <property type="term" value="P:DNA-templated DNA replication"/>
    <property type="evidence" value="ECO:0007669"/>
    <property type="project" value="TreeGrafter"/>
</dbReference>
<dbReference type="STRING" id="1619100.UT34_C0001G0267"/>
<dbReference type="Pfam" id="PF13177">
    <property type="entry name" value="DNA_pol3_delta2"/>
    <property type="match status" value="1"/>
</dbReference>
<dbReference type="Gene3D" id="3.40.50.300">
    <property type="entry name" value="P-loop containing nucleotide triphosphate hydrolases"/>
    <property type="match status" value="1"/>
</dbReference>
<dbReference type="PANTHER" id="PTHR11669">
    <property type="entry name" value="REPLICATION FACTOR C / DNA POLYMERASE III GAMMA-TAU SUBUNIT"/>
    <property type="match status" value="1"/>
</dbReference>
<sequence length="226" mass="26071">MMHIIIAETKEGRERILLEQISKLFEREVSDFIELLKVPDIHYLTTTQNSLGIDEVKKFVQAMVYQPFEEKYQVGIIDKADILTPEAQNALLKTFEDSNEKTMFFLLVSREGNLLDTILSRGSKYYGQSVGNAFESEDVTKFLEMDTVKRLSFVEKMGKDKERDYIVNFLNALLAYYKYEFEKEIEEGKSGEESMIVIQEIQEAIGAIKGNVSKKLALYNMVVQMV</sequence>
<evidence type="ECO:0000313" key="1">
    <source>
        <dbReference type="EMBL" id="KKR06227.1"/>
    </source>
</evidence>
<reference evidence="1 2" key="1">
    <citation type="journal article" date="2015" name="Nature">
        <title>rRNA introns, odd ribosomes, and small enigmatic genomes across a large radiation of phyla.</title>
        <authorList>
            <person name="Brown C.T."/>
            <person name="Hug L.A."/>
            <person name="Thomas B.C."/>
            <person name="Sharon I."/>
            <person name="Castelle C.J."/>
            <person name="Singh A."/>
            <person name="Wilkins M.J."/>
            <person name="Williams K.H."/>
            <person name="Banfield J.F."/>
        </authorList>
    </citation>
    <scope>NUCLEOTIDE SEQUENCE [LARGE SCALE GENOMIC DNA]</scope>
</reference>
<dbReference type="InterPro" id="IPR050238">
    <property type="entry name" value="DNA_Rep/Repair_Clamp_Loader"/>
</dbReference>
<proteinExistence type="predicted"/>